<dbReference type="Pfam" id="PF12792">
    <property type="entry name" value="CSS-motif"/>
    <property type="match status" value="1"/>
</dbReference>
<keyword evidence="4" id="KW-0973">c-di-GMP</keyword>
<evidence type="ECO:0000256" key="7">
    <source>
        <dbReference type="ARBA" id="ARBA00022989"/>
    </source>
</evidence>
<evidence type="ECO:0000256" key="2">
    <source>
        <dbReference type="ARBA" id="ARBA00012282"/>
    </source>
</evidence>
<dbReference type="InterPro" id="IPR050706">
    <property type="entry name" value="Cyclic-di-GMP_PDE-like"/>
</dbReference>
<evidence type="ECO:0000256" key="9">
    <source>
        <dbReference type="ARBA" id="ARBA00034290"/>
    </source>
</evidence>
<comment type="subcellular location">
    <subcellularLocation>
        <location evidence="1">Cell membrane</location>
        <topology evidence="1">Multi-pass membrane protein</topology>
    </subcellularLocation>
</comment>
<comment type="catalytic activity">
    <reaction evidence="9">
        <text>3',3'-c-di-GMP + H2O = 5'-phosphoguanylyl(3'-&gt;5')guanosine + H(+)</text>
        <dbReference type="Rhea" id="RHEA:24902"/>
        <dbReference type="ChEBI" id="CHEBI:15377"/>
        <dbReference type="ChEBI" id="CHEBI:15378"/>
        <dbReference type="ChEBI" id="CHEBI:58754"/>
        <dbReference type="ChEBI" id="CHEBI:58805"/>
        <dbReference type="EC" id="3.1.4.52"/>
    </reaction>
</comment>
<keyword evidence="5" id="KW-0812">Transmembrane</keyword>
<dbReference type="InterPro" id="IPR001633">
    <property type="entry name" value="EAL_dom"/>
</dbReference>
<gene>
    <name evidence="11" type="ORF">QO015_001577</name>
</gene>
<evidence type="ECO:0000256" key="4">
    <source>
        <dbReference type="ARBA" id="ARBA00022636"/>
    </source>
</evidence>
<dbReference type="PANTHER" id="PTHR33121:SF79">
    <property type="entry name" value="CYCLIC DI-GMP PHOSPHODIESTERASE PDED-RELATED"/>
    <property type="match status" value="1"/>
</dbReference>
<dbReference type="SMART" id="SM00052">
    <property type="entry name" value="EAL"/>
    <property type="match status" value="1"/>
</dbReference>
<dbReference type="PROSITE" id="PS50883">
    <property type="entry name" value="EAL"/>
    <property type="match status" value="1"/>
</dbReference>
<evidence type="ECO:0000256" key="5">
    <source>
        <dbReference type="ARBA" id="ARBA00022692"/>
    </source>
</evidence>
<evidence type="ECO:0000256" key="8">
    <source>
        <dbReference type="ARBA" id="ARBA00023136"/>
    </source>
</evidence>
<evidence type="ECO:0000313" key="11">
    <source>
        <dbReference type="EMBL" id="MDQ0515964.1"/>
    </source>
</evidence>
<organism evidence="11 12">
    <name type="scientific">Kaistia geumhonensis</name>
    <dbReference type="NCBI Taxonomy" id="410839"/>
    <lineage>
        <taxon>Bacteria</taxon>
        <taxon>Pseudomonadati</taxon>
        <taxon>Pseudomonadota</taxon>
        <taxon>Alphaproteobacteria</taxon>
        <taxon>Hyphomicrobiales</taxon>
        <taxon>Kaistiaceae</taxon>
        <taxon>Kaistia</taxon>
    </lineage>
</organism>
<dbReference type="PANTHER" id="PTHR33121">
    <property type="entry name" value="CYCLIC DI-GMP PHOSPHODIESTERASE PDEF"/>
    <property type="match status" value="1"/>
</dbReference>
<keyword evidence="3" id="KW-1003">Cell membrane</keyword>
<dbReference type="RefSeq" id="WP_266280220.1">
    <property type="nucleotide sequence ID" value="NZ_JAPKNF010000001.1"/>
</dbReference>
<accession>A0ABU0M4S5</accession>
<keyword evidence="7" id="KW-1133">Transmembrane helix</keyword>
<dbReference type="EMBL" id="JAUSWJ010000001">
    <property type="protein sequence ID" value="MDQ0515964.1"/>
    <property type="molecule type" value="Genomic_DNA"/>
</dbReference>
<sequence>MVPRPVAILLAGLWVAASVALGTLVVALGYEFYAWQDRHSELQDRARLVIARAEQIATDSRIALRAIARLKTVPCSPEDLAELRIIAARTTQVLDIGRMHDGKVLCDGARGMARGTVLPATTILRADGAAFWPQVQIFGDPRIHVSALARDGVIVFSRPRAAGELLDDLDRAEVAGWTRAGDLIFRRNGTPGRLVGAEHARANYAGFWNDHGIRSCASASDFCVEIAEPAPAALTRMSTTTGAVLLTAGSALGFGGLSLVWSRNASRRSLSRRLARAIRKDQINVHYQPIVRLSDRRLVGFEALARWHPPSGGAIPPDDFIPVAERDGLLPALTERVVSRAISGLAPLLAGSAEVYLSINIGVGSLFDPELPELLDYHRLRYGVDRSRIALEITERDTGDIERIGEAIRSLREAGYRVFLDDFGTGYSSLAYLATLPIDTIKLDKLFTRSADSAFVPALVLRQVSHMVATLGLKIVFEGVETEEQAQALEELTPGAVGQGWLFGRPMPAHEALTLAFA</sequence>
<dbReference type="SUPFAM" id="SSF141868">
    <property type="entry name" value="EAL domain-like"/>
    <property type="match status" value="1"/>
</dbReference>
<dbReference type="InterPro" id="IPR024744">
    <property type="entry name" value="CSS-motif_dom"/>
</dbReference>
<evidence type="ECO:0000259" key="10">
    <source>
        <dbReference type="PROSITE" id="PS50883"/>
    </source>
</evidence>
<dbReference type="Pfam" id="PF00563">
    <property type="entry name" value="EAL"/>
    <property type="match status" value="1"/>
</dbReference>
<evidence type="ECO:0000256" key="1">
    <source>
        <dbReference type="ARBA" id="ARBA00004651"/>
    </source>
</evidence>
<feature type="domain" description="EAL" evidence="10">
    <location>
        <begin position="267"/>
        <end position="518"/>
    </location>
</feature>
<keyword evidence="8" id="KW-0472">Membrane</keyword>
<dbReference type="InterPro" id="IPR035919">
    <property type="entry name" value="EAL_sf"/>
</dbReference>
<comment type="caution">
    <text evidence="11">The sequence shown here is derived from an EMBL/GenBank/DDBJ whole genome shotgun (WGS) entry which is preliminary data.</text>
</comment>
<keyword evidence="6" id="KW-0378">Hydrolase</keyword>
<evidence type="ECO:0000313" key="12">
    <source>
        <dbReference type="Proteomes" id="UP001223743"/>
    </source>
</evidence>
<proteinExistence type="predicted"/>
<dbReference type="Proteomes" id="UP001223743">
    <property type="component" value="Unassembled WGS sequence"/>
</dbReference>
<evidence type="ECO:0000256" key="3">
    <source>
        <dbReference type="ARBA" id="ARBA00022475"/>
    </source>
</evidence>
<dbReference type="Gene3D" id="3.20.20.450">
    <property type="entry name" value="EAL domain"/>
    <property type="match status" value="1"/>
</dbReference>
<dbReference type="CDD" id="cd01948">
    <property type="entry name" value="EAL"/>
    <property type="match status" value="1"/>
</dbReference>
<keyword evidence="12" id="KW-1185">Reference proteome</keyword>
<evidence type="ECO:0000256" key="6">
    <source>
        <dbReference type="ARBA" id="ARBA00022801"/>
    </source>
</evidence>
<name>A0ABU0M4S5_9HYPH</name>
<dbReference type="EC" id="3.1.4.52" evidence="2"/>
<protein>
    <recommendedName>
        <fullName evidence="2">cyclic-guanylate-specific phosphodiesterase</fullName>
        <ecNumber evidence="2">3.1.4.52</ecNumber>
    </recommendedName>
</protein>
<reference evidence="11 12" key="1">
    <citation type="submission" date="2023-07" db="EMBL/GenBank/DDBJ databases">
        <title>Genomic Encyclopedia of Type Strains, Phase IV (KMG-IV): sequencing the most valuable type-strain genomes for metagenomic binning, comparative biology and taxonomic classification.</title>
        <authorList>
            <person name="Goeker M."/>
        </authorList>
    </citation>
    <scope>NUCLEOTIDE SEQUENCE [LARGE SCALE GENOMIC DNA]</scope>
    <source>
        <strain evidence="11 12">B1-1</strain>
    </source>
</reference>